<dbReference type="GeneID" id="87897600"/>
<accession>A0ABR0FPR1</accession>
<gene>
    <name evidence="4" type="ORF">QC761_309710</name>
</gene>
<evidence type="ECO:0008006" key="6">
    <source>
        <dbReference type="Google" id="ProtNLM"/>
    </source>
</evidence>
<dbReference type="PANTHER" id="PTHR10622:SF12">
    <property type="entry name" value="HET DOMAIN-CONTAINING PROTEIN"/>
    <property type="match status" value="1"/>
</dbReference>
<evidence type="ECO:0000259" key="2">
    <source>
        <dbReference type="Pfam" id="PF06985"/>
    </source>
</evidence>
<organism evidence="4 5">
    <name type="scientific">Podospora bellae-mahoneyi</name>
    <dbReference type="NCBI Taxonomy" id="2093777"/>
    <lineage>
        <taxon>Eukaryota</taxon>
        <taxon>Fungi</taxon>
        <taxon>Dikarya</taxon>
        <taxon>Ascomycota</taxon>
        <taxon>Pezizomycotina</taxon>
        <taxon>Sordariomycetes</taxon>
        <taxon>Sordariomycetidae</taxon>
        <taxon>Sordariales</taxon>
        <taxon>Podosporaceae</taxon>
        <taxon>Podospora</taxon>
    </lineage>
</organism>
<proteinExistence type="predicted"/>
<name>A0ABR0FPR1_9PEZI</name>
<evidence type="ECO:0000313" key="4">
    <source>
        <dbReference type="EMBL" id="KAK4644980.1"/>
    </source>
</evidence>
<protein>
    <recommendedName>
        <fullName evidence="6">Heterokaryon incompatibility domain-containing protein</fullName>
    </recommendedName>
</protein>
<feature type="region of interest" description="Disordered" evidence="1">
    <location>
        <begin position="538"/>
        <end position="590"/>
    </location>
</feature>
<evidence type="ECO:0000256" key="1">
    <source>
        <dbReference type="SAM" id="MobiDB-lite"/>
    </source>
</evidence>
<keyword evidence="5" id="KW-1185">Reference proteome</keyword>
<dbReference type="InterPro" id="IPR058525">
    <property type="entry name" value="DUF8212"/>
</dbReference>
<sequence>MRLINANTLRFEEFFEKPLPPYLVLSHTWGEDEVTFRDMQQPHLHLGKSGYAKITQTCRLACSKAIDYVWVDTCCIDKTSSAELTESINSMFQWYQRAVVCVVHLADMESGVDFGTGVRFSRWITRGWTLQELIAPKKVEFYDSKWKLCGQKPRNSDVLSAATKIPEDLLLGNHRSSEYSVAQRLSWASSRTTTRVEDEAYCLFGILEVNMPLIYGEGKMAFRRLQEELIKRSNDITIFAWQPTREEVQEGHCGVLAASPQAFALCEHVCVWRPSTSHNPQFVLTNRGIQLQDIFFHRMPLKNDQPAGANESLKREYVFMVGFLSRGSGVYLGIQLRKIGESLFLRKSRPLKMISGTENKSLLKTDIATCHFVTDTRPLDNDTLLAFRKRCTEVSIPEWSMKHTIPSGYWDDQDMIQFHLPTYLVGAFLLEGDVGGKRTRFTVLYRREGEDQVRIYILETAKHTAATTYIFRRRAPGDMLHWEDLGLDHPQVLEASNQTQVVIDRRQFTVTASLPSKALDFFGRTKIGRSLQLEVVENRPKGDPGAEGRELVPYRQGRTNRRHRSTDESFPRIANTSLPRSRPEFQSIPS</sequence>
<dbReference type="PANTHER" id="PTHR10622">
    <property type="entry name" value="HET DOMAIN-CONTAINING PROTEIN"/>
    <property type="match status" value="1"/>
</dbReference>
<evidence type="ECO:0000313" key="5">
    <source>
        <dbReference type="Proteomes" id="UP001322138"/>
    </source>
</evidence>
<dbReference type="Pfam" id="PF06985">
    <property type="entry name" value="HET"/>
    <property type="match status" value="1"/>
</dbReference>
<dbReference type="EMBL" id="JAFFGZ010000005">
    <property type="protein sequence ID" value="KAK4644980.1"/>
    <property type="molecule type" value="Genomic_DNA"/>
</dbReference>
<dbReference type="Pfam" id="PF26640">
    <property type="entry name" value="DUF8212"/>
    <property type="match status" value="1"/>
</dbReference>
<feature type="domain" description="DUF8212" evidence="3">
    <location>
        <begin position="221"/>
        <end position="250"/>
    </location>
</feature>
<reference evidence="4 5" key="1">
    <citation type="journal article" date="2023" name="bioRxiv">
        <title>High-quality genome assemblies of four members of thePodospora anserinaspecies complex.</title>
        <authorList>
            <person name="Ament-Velasquez S.L."/>
            <person name="Vogan A.A."/>
            <person name="Wallerman O."/>
            <person name="Hartmann F."/>
            <person name="Gautier V."/>
            <person name="Silar P."/>
            <person name="Giraud T."/>
            <person name="Johannesson H."/>
        </authorList>
    </citation>
    <scope>NUCLEOTIDE SEQUENCE [LARGE SCALE GENOMIC DNA]</scope>
    <source>
        <strain evidence="4 5">CBS 112042</strain>
    </source>
</reference>
<dbReference type="InterPro" id="IPR010730">
    <property type="entry name" value="HET"/>
</dbReference>
<evidence type="ECO:0000259" key="3">
    <source>
        <dbReference type="Pfam" id="PF26640"/>
    </source>
</evidence>
<dbReference type="RefSeq" id="XP_062733956.1">
    <property type="nucleotide sequence ID" value="XM_062878118.1"/>
</dbReference>
<feature type="compositionally biased region" description="Basic and acidic residues" evidence="1">
    <location>
        <begin position="538"/>
        <end position="552"/>
    </location>
</feature>
<feature type="domain" description="Heterokaryon incompatibility" evidence="2">
    <location>
        <begin position="22"/>
        <end position="109"/>
    </location>
</feature>
<dbReference type="Proteomes" id="UP001322138">
    <property type="component" value="Unassembled WGS sequence"/>
</dbReference>
<comment type="caution">
    <text evidence="4">The sequence shown here is derived from an EMBL/GenBank/DDBJ whole genome shotgun (WGS) entry which is preliminary data.</text>
</comment>